<dbReference type="InterPro" id="IPR011050">
    <property type="entry name" value="Pectin_lyase_fold/virulence"/>
</dbReference>
<dbReference type="InterPro" id="IPR012334">
    <property type="entry name" value="Pectin_lyas_fold"/>
</dbReference>
<sequence length="479" mass="53048">MKKILYILLVAVAASVALSSCINDDFDTTGTGLLTFSTDTVAFDTVMTGQGTATKQFVIYNKSDKQVRISSLKVAGLASGAKFYLNVDGEKGSEFRDVEIRGKDSIYVFVEAYLNENTTSELNHVLDRIDMVVNGATQSVVLSAWGQNFTRLARDTIKEDTRLTADRPYVVYDTLTVMPGVTLTIDPGVTLYFHDKAALVSLGTVNAVGTHDKPIVMRGDRLDHVVGQISFDIMSGQWGGVQLYGPGNVFEYVDIHSSSSGLVVMSSDPTVQSLYMLNCVLHNSSSYGFMAFNAWVEAYGTEFSDAPKGVAYFEGGKLRCVNCTFANYYLFEAVDGANIILFDQDEEKTYQRLDAVLANCISYGLGYDINDVASSDKIVTTNIYFYNTLFKSSGEDDTHFFNNVWAGDPKFYVDRDNYVFDYRLNDESDAIGKADRTFIPEAARYDRYGQDRFAREAVDLGAYVWVPAPAHDGNKLKSH</sequence>
<comment type="caution">
    <text evidence="2">The sequence shown here is derived from an EMBL/GenBank/DDBJ whole genome shotgun (WGS) entry which is preliminary data.</text>
</comment>
<feature type="signal peptide" evidence="1">
    <location>
        <begin position="1"/>
        <end position="19"/>
    </location>
</feature>
<protein>
    <recommendedName>
        <fullName evidence="4">Lipoprotein</fullName>
    </recommendedName>
</protein>
<name>A0A6L5XGK2_9BACT</name>
<feature type="chain" id="PRO_5027008082" description="Lipoprotein" evidence="1">
    <location>
        <begin position="20"/>
        <end position="479"/>
    </location>
</feature>
<dbReference type="SUPFAM" id="SSF51126">
    <property type="entry name" value="Pectin lyase-like"/>
    <property type="match status" value="1"/>
</dbReference>
<dbReference type="Proteomes" id="UP000483362">
    <property type="component" value="Unassembled WGS sequence"/>
</dbReference>
<gene>
    <name evidence="2" type="ORF">FYJ29_12620</name>
</gene>
<proteinExistence type="predicted"/>
<evidence type="ECO:0000256" key="1">
    <source>
        <dbReference type="SAM" id="SignalP"/>
    </source>
</evidence>
<evidence type="ECO:0000313" key="2">
    <source>
        <dbReference type="EMBL" id="MSS18590.1"/>
    </source>
</evidence>
<dbReference type="PROSITE" id="PS51257">
    <property type="entry name" value="PROKAR_LIPOPROTEIN"/>
    <property type="match status" value="1"/>
</dbReference>
<accession>A0A6L5XGK2</accession>
<dbReference type="RefSeq" id="WP_154328154.1">
    <property type="nucleotide sequence ID" value="NZ_CP045696.1"/>
</dbReference>
<reference evidence="2 3" key="1">
    <citation type="submission" date="2019-08" db="EMBL/GenBank/DDBJ databases">
        <title>In-depth cultivation of the pig gut microbiome towards novel bacterial diversity and tailored functional studies.</title>
        <authorList>
            <person name="Wylensek D."/>
            <person name="Hitch T.C.A."/>
            <person name="Clavel T."/>
        </authorList>
    </citation>
    <scope>NUCLEOTIDE SEQUENCE [LARGE SCALE GENOMIC DNA]</scope>
    <source>
        <strain evidence="2 3">Oil-RF-744-WCA-WT-10</strain>
    </source>
</reference>
<keyword evidence="1" id="KW-0732">Signal</keyword>
<dbReference type="Gene3D" id="2.160.20.10">
    <property type="entry name" value="Single-stranded right-handed beta-helix, Pectin lyase-like"/>
    <property type="match status" value="1"/>
</dbReference>
<evidence type="ECO:0008006" key="4">
    <source>
        <dbReference type="Google" id="ProtNLM"/>
    </source>
</evidence>
<organism evidence="2 3">
    <name type="scientific">Sodaliphilus pleomorphus</name>
    <dbReference type="NCBI Taxonomy" id="2606626"/>
    <lineage>
        <taxon>Bacteria</taxon>
        <taxon>Pseudomonadati</taxon>
        <taxon>Bacteroidota</taxon>
        <taxon>Bacteroidia</taxon>
        <taxon>Bacteroidales</taxon>
        <taxon>Muribaculaceae</taxon>
        <taxon>Sodaliphilus</taxon>
    </lineage>
</organism>
<evidence type="ECO:0000313" key="3">
    <source>
        <dbReference type="Proteomes" id="UP000483362"/>
    </source>
</evidence>
<dbReference type="EMBL" id="VULT01000026">
    <property type="protein sequence ID" value="MSS18590.1"/>
    <property type="molecule type" value="Genomic_DNA"/>
</dbReference>
<dbReference type="AlphaFoldDB" id="A0A6L5XGK2"/>
<keyword evidence="3" id="KW-1185">Reference proteome</keyword>